<dbReference type="AlphaFoldDB" id="A0A081BLV4"/>
<proteinExistence type="predicted"/>
<evidence type="ECO:0000259" key="1">
    <source>
        <dbReference type="Pfam" id="PF13470"/>
    </source>
</evidence>
<dbReference type="InterPro" id="IPR029060">
    <property type="entry name" value="PIN-like_dom_sf"/>
</dbReference>
<dbReference type="STRING" id="1499966.U14_02613"/>
<protein>
    <submittedName>
        <fullName evidence="2">PilT protein domain protein</fullName>
    </submittedName>
</protein>
<dbReference type="InterPro" id="IPR002716">
    <property type="entry name" value="PIN_dom"/>
</dbReference>
<dbReference type="EMBL" id="DF820457">
    <property type="protein sequence ID" value="GAK51370.1"/>
    <property type="molecule type" value="Genomic_DNA"/>
</dbReference>
<sequence>MKTSRIILDTNVLYAGLYSADGASYQVLRAIERGHARIAVSTALLFEYEDVLYRKQAELGLSEQEIEAVLDNLCARGDHYQIYYLWRTFLPDPKDDLVLEVAVASQTPMIVTHNIKDFPGIEQAFGIRALTPNAFLKERI</sequence>
<gene>
    <name evidence="2" type="ORF">U14_02613</name>
</gene>
<dbReference type="InterPro" id="IPR002850">
    <property type="entry name" value="PIN_toxin-like"/>
</dbReference>
<evidence type="ECO:0000313" key="3">
    <source>
        <dbReference type="Proteomes" id="UP000030700"/>
    </source>
</evidence>
<dbReference type="Proteomes" id="UP000030700">
    <property type="component" value="Unassembled WGS sequence"/>
</dbReference>
<name>A0A081BLV4_9BACT</name>
<keyword evidence="3" id="KW-1185">Reference proteome</keyword>
<dbReference type="Pfam" id="PF13470">
    <property type="entry name" value="PIN_3"/>
    <property type="match status" value="1"/>
</dbReference>
<dbReference type="HOGENOM" id="CLU_116617_2_0_0"/>
<dbReference type="SUPFAM" id="SSF88723">
    <property type="entry name" value="PIN domain-like"/>
    <property type="match status" value="1"/>
</dbReference>
<reference evidence="2" key="1">
    <citation type="journal article" date="2015" name="PeerJ">
        <title>First genomic representation of candidate bacterial phylum KSB3 points to enhanced environmental sensing as a trigger of wastewater bulking.</title>
        <authorList>
            <person name="Sekiguchi Y."/>
            <person name="Ohashi A."/>
            <person name="Parks D.H."/>
            <person name="Yamauchi T."/>
            <person name="Tyson G.W."/>
            <person name="Hugenholtz P."/>
        </authorList>
    </citation>
    <scope>NUCLEOTIDE SEQUENCE [LARGE SCALE GENOMIC DNA]</scope>
</reference>
<dbReference type="NCBIfam" id="TIGR00305">
    <property type="entry name" value="putative toxin-antitoxin system toxin component, PIN family"/>
    <property type="match status" value="1"/>
</dbReference>
<dbReference type="PANTHER" id="PTHR34610">
    <property type="entry name" value="SSL7007 PROTEIN"/>
    <property type="match status" value="1"/>
</dbReference>
<dbReference type="PANTHER" id="PTHR34610:SF3">
    <property type="entry name" value="SSL7007 PROTEIN"/>
    <property type="match status" value="1"/>
</dbReference>
<accession>A0A081BLV4</accession>
<organism evidence="2">
    <name type="scientific">Candidatus Moduliflexus flocculans</name>
    <dbReference type="NCBI Taxonomy" id="1499966"/>
    <lineage>
        <taxon>Bacteria</taxon>
        <taxon>Candidatus Moduliflexota</taxon>
        <taxon>Candidatus Moduliflexia</taxon>
        <taxon>Candidatus Moduliflexales</taxon>
        <taxon>Candidatus Moduliflexaceae</taxon>
    </lineage>
</organism>
<feature type="domain" description="PIN" evidence="1">
    <location>
        <begin position="5"/>
        <end position="116"/>
    </location>
</feature>
<dbReference type="Gene3D" id="3.40.50.1010">
    <property type="entry name" value="5'-nuclease"/>
    <property type="match status" value="1"/>
</dbReference>
<evidence type="ECO:0000313" key="2">
    <source>
        <dbReference type="EMBL" id="GAK51370.1"/>
    </source>
</evidence>